<gene>
    <name evidence="2" type="ORF">NDU88_004666</name>
</gene>
<evidence type="ECO:0000313" key="2">
    <source>
        <dbReference type="EMBL" id="KAJ1099566.1"/>
    </source>
</evidence>
<protein>
    <submittedName>
        <fullName evidence="2">Uncharacterized protein</fullName>
    </submittedName>
</protein>
<dbReference type="Proteomes" id="UP001066276">
    <property type="component" value="Chromosome 10"/>
</dbReference>
<comment type="caution">
    <text evidence="2">The sequence shown here is derived from an EMBL/GenBank/DDBJ whole genome shotgun (WGS) entry which is preliminary data.</text>
</comment>
<proteinExistence type="predicted"/>
<feature type="compositionally biased region" description="Basic and acidic residues" evidence="1">
    <location>
        <begin position="133"/>
        <end position="142"/>
    </location>
</feature>
<keyword evidence="3" id="KW-1185">Reference proteome</keyword>
<organism evidence="2 3">
    <name type="scientific">Pleurodeles waltl</name>
    <name type="common">Iberian ribbed newt</name>
    <dbReference type="NCBI Taxonomy" id="8319"/>
    <lineage>
        <taxon>Eukaryota</taxon>
        <taxon>Metazoa</taxon>
        <taxon>Chordata</taxon>
        <taxon>Craniata</taxon>
        <taxon>Vertebrata</taxon>
        <taxon>Euteleostomi</taxon>
        <taxon>Amphibia</taxon>
        <taxon>Batrachia</taxon>
        <taxon>Caudata</taxon>
        <taxon>Salamandroidea</taxon>
        <taxon>Salamandridae</taxon>
        <taxon>Pleurodelinae</taxon>
        <taxon>Pleurodeles</taxon>
    </lineage>
</organism>
<feature type="compositionally biased region" description="Basic and acidic residues" evidence="1">
    <location>
        <begin position="33"/>
        <end position="52"/>
    </location>
</feature>
<feature type="region of interest" description="Disordered" evidence="1">
    <location>
        <begin position="1"/>
        <end position="70"/>
    </location>
</feature>
<sequence>MQLTVPVLDLPARRQSSTVTSPQHAVKSGTESRFSEPCDSDHNDIGNRDGRIPHSVPKHHGDEDAIAVTGNQDIRVPDIVKRDNRLRAQGALGAEDAEEDAVEKRGRKPVPSGRPEEEEEKNSSTGDAATGKEGPEERELRHVPGGTWLNQVRPYLKDSLRLNRGRERTAGGESRGRRERE</sequence>
<name>A0AAV7M846_PLEWA</name>
<evidence type="ECO:0000313" key="3">
    <source>
        <dbReference type="Proteomes" id="UP001066276"/>
    </source>
</evidence>
<accession>A0AAV7M846</accession>
<reference evidence="2" key="1">
    <citation type="journal article" date="2022" name="bioRxiv">
        <title>Sequencing and chromosome-scale assembly of the giantPleurodeles waltlgenome.</title>
        <authorList>
            <person name="Brown T."/>
            <person name="Elewa A."/>
            <person name="Iarovenko S."/>
            <person name="Subramanian E."/>
            <person name="Araus A.J."/>
            <person name="Petzold A."/>
            <person name="Susuki M."/>
            <person name="Suzuki K.-i.T."/>
            <person name="Hayashi T."/>
            <person name="Toyoda A."/>
            <person name="Oliveira C."/>
            <person name="Osipova E."/>
            <person name="Leigh N.D."/>
            <person name="Simon A."/>
            <person name="Yun M.H."/>
        </authorList>
    </citation>
    <scope>NUCLEOTIDE SEQUENCE</scope>
    <source>
        <strain evidence="2">20211129_DDA</strain>
        <tissue evidence="2">Liver</tissue>
    </source>
</reference>
<evidence type="ECO:0000256" key="1">
    <source>
        <dbReference type="SAM" id="MobiDB-lite"/>
    </source>
</evidence>
<feature type="region of interest" description="Disordered" evidence="1">
    <location>
        <begin position="90"/>
        <end position="181"/>
    </location>
</feature>
<dbReference type="AlphaFoldDB" id="A0AAV7M846"/>
<feature type="compositionally biased region" description="Basic and acidic residues" evidence="1">
    <location>
        <begin position="155"/>
        <end position="181"/>
    </location>
</feature>
<dbReference type="EMBL" id="JANPWB010000014">
    <property type="protein sequence ID" value="KAJ1099566.1"/>
    <property type="molecule type" value="Genomic_DNA"/>
</dbReference>
<feature type="compositionally biased region" description="Polar residues" evidence="1">
    <location>
        <begin position="14"/>
        <end position="23"/>
    </location>
</feature>